<feature type="coiled-coil region" evidence="2">
    <location>
        <begin position="223"/>
        <end position="284"/>
    </location>
</feature>
<dbReference type="GO" id="GO:0061630">
    <property type="term" value="F:ubiquitin protein ligase activity"/>
    <property type="evidence" value="ECO:0007669"/>
    <property type="project" value="TreeGrafter"/>
</dbReference>
<dbReference type="SMART" id="SM00290">
    <property type="entry name" value="ZnF_UBP"/>
    <property type="match status" value="2"/>
</dbReference>
<proteinExistence type="predicted"/>
<reference evidence="6 7" key="1">
    <citation type="journal article" date="2015" name="Nat. Commun.">
        <title>Lucilia cuprina genome unlocks parasitic fly biology to underpin future interventions.</title>
        <authorList>
            <person name="Anstead C.A."/>
            <person name="Korhonen P.K."/>
            <person name="Young N.D."/>
            <person name="Hall R.S."/>
            <person name="Jex A.R."/>
            <person name="Murali S.C."/>
            <person name="Hughes D.S."/>
            <person name="Lee S.F."/>
            <person name="Perry T."/>
            <person name="Stroehlein A.J."/>
            <person name="Ansell B.R."/>
            <person name="Breugelmans B."/>
            <person name="Hofmann A."/>
            <person name="Qu J."/>
            <person name="Dugan S."/>
            <person name="Lee S.L."/>
            <person name="Chao H."/>
            <person name="Dinh H."/>
            <person name="Han Y."/>
            <person name="Doddapaneni H.V."/>
            <person name="Worley K.C."/>
            <person name="Muzny D.M."/>
            <person name="Ioannidis P."/>
            <person name="Waterhouse R.M."/>
            <person name="Zdobnov E.M."/>
            <person name="James P.J."/>
            <person name="Bagnall N.H."/>
            <person name="Kotze A.C."/>
            <person name="Gibbs R.A."/>
            <person name="Richards S."/>
            <person name="Batterham P."/>
            <person name="Gasser R.B."/>
        </authorList>
    </citation>
    <scope>NUCLEOTIDE SEQUENCE [LARGE SCALE GENOMIC DNA]</scope>
    <source>
        <strain evidence="6 7">LS</strain>
        <tissue evidence="6">Full body</tissue>
    </source>
</reference>
<evidence type="ECO:0000256" key="4">
    <source>
        <dbReference type="SAM" id="Phobius"/>
    </source>
</evidence>
<comment type="caution">
    <text evidence="6">The sequence shown here is derived from an EMBL/GenBank/DDBJ whole genome shotgun (WGS) entry which is preliminary data.</text>
</comment>
<dbReference type="PROSITE" id="PS50271">
    <property type="entry name" value="ZF_UBP"/>
    <property type="match status" value="2"/>
</dbReference>
<evidence type="ECO:0000256" key="1">
    <source>
        <dbReference type="PROSITE-ProRule" id="PRU00502"/>
    </source>
</evidence>
<feature type="transmembrane region" description="Helical" evidence="4">
    <location>
        <begin position="339"/>
        <end position="357"/>
    </location>
</feature>
<dbReference type="GO" id="GO:0005737">
    <property type="term" value="C:cytoplasm"/>
    <property type="evidence" value="ECO:0007669"/>
    <property type="project" value="TreeGrafter"/>
</dbReference>
<feature type="domain" description="UBP-type" evidence="5">
    <location>
        <begin position="24"/>
        <end position="118"/>
    </location>
</feature>
<dbReference type="InterPro" id="IPR013083">
    <property type="entry name" value="Znf_RING/FYVE/PHD"/>
</dbReference>
<keyword evidence="1" id="KW-0479">Metal-binding</keyword>
<dbReference type="STRING" id="7375.A0A0L0BTB8"/>
<evidence type="ECO:0000256" key="3">
    <source>
        <dbReference type="SAM" id="MobiDB-lite"/>
    </source>
</evidence>
<dbReference type="GO" id="GO:0007265">
    <property type="term" value="P:Ras protein signal transduction"/>
    <property type="evidence" value="ECO:0007669"/>
    <property type="project" value="TreeGrafter"/>
</dbReference>
<dbReference type="EMBL" id="JRES01001498">
    <property type="protein sequence ID" value="KNC22449.1"/>
    <property type="molecule type" value="Genomic_DNA"/>
</dbReference>
<keyword evidence="2" id="KW-0175">Coiled coil</keyword>
<keyword evidence="4" id="KW-1133">Transmembrane helix</keyword>
<protein>
    <recommendedName>
        <fullName evidence="5">UBP-type domain-containing protein</fullName>
    </recommendedName>
</protein>
<keyword evidence="4" id="KW-0472">Membrane</keyword>
<dbReference type="GO" id="GO:0008270">
    <property type="term" value="F:zinc ion binding"/>
    <property type="evidence" value="ECO:0007669"/>
    <property type="project" value="UniProtKB-KW"/>
</dbReference>
<dbReference type="PANTHER" id="PTHR24007">
    <property type="entry name" value="BRCA1-ASSOCIATED PROTEIN"/>
    <property type="match status" value="1"/>
</dbReference>
<keyword evidence="1" id="KW-0862">Zinc</keyword>
<evidence type="ECO:0000313" key="7">
    <source>
        <dbReference type="Proteomes" id="UP000037069"/>
    </source>
</evidence>
<name>A0A0L0BTB8_LUCCU</name>
<evidence type="ECO:0000313" key="6">
    <source>
        <dbReference type="EMBL" id="KNC22449.1"/>
    </source>
</evidence>
<feature type="compositionally biased region" description="Polar residues" evidence="3">
    <location>
        <begin position="288"/>
        <end position="312"/>
    </location>
</feature>
<dbReference type="InterPro" id="IPR001607">
    <property type="entry name" value="Znf_UBP"/>
</dbReference>
<dbReference type="AlphaFoldDB" id="A0A0L0BTB8"/>
<dbReference type="Pfam" id="PF02148">
    <property type="entry name" value="zf-UBP"/>
    <property type="match status" value="2"/>
</dbReference>
<dbReference type="Proteomes" id="UP000037069">
    <property type="component" value="Unassembled WGS sequence"/>
</dbReference>
<evidence type="ECO:0000256" key="2">
    <source>
        <dbReference type="SAM" id="Coils"/>
    </source>
</evidence>
<dbReference type="GO" id="GO:0016567">
    <property type="term" value="P:protein ubiquitination"/>
    <property type="evidence" value="ECO:0007669"/>
    <property type="project" value="TreeGrafter"/>
</dbReference>
<feature type="region of interest" description="Disordered" evidence="3">
    <location>
        <begin position="288"/>
        <end position="322"/>
    </location>
</feature>
<evidence type="ECO:0000259" key="5">
    <source>
        <dbReference type="PROSITE" id="PS50271"/>
    </source>
</evidence>
<sequence>MEMDTSVEIFHANCLMTWNTYNCPVCYYIKNPDLMKNSACMSCDVNDSLWFCIVCAHVGCGQGIQGHALEHYTTTKHKYVMELPGFQVWDYKTEKFLHKLDAKDQRLDNFHSYYEQNGENTCSCPVCQHMRTPKFLKQPVCMECEEVQTPALWICLSCSHIGCGRHSNRHALLHFNKTKHPYSMCLNNFSIWDYKEHKYLHRQLHETVAMKSELVEFEGERVKEDFEKRMDRLEREWQEFSKLTEANKKMITIEERLLTLTDEKKILEEKLYEHDAKLNELLSQFAGNRENTSSPANTTTKAIEANNNTNDPMGSIKSEEQQKQDDVRISTFTGTSKNFISLIILGLFVYYFFRLFLQKLAECLVNLL</sequence>
<dbReference type="Gene3D" id="3.30.40.10">
    <property type="entry name" value="Zinc/RING finger domain, C3HC4 (zinc finger)"/>
    <property type="match status" value="2"/>
</dbReference>
<keyword evidence="4" id="KW-0812">Transmembrane</keyword>
<feature type="domain" description="UBP-type" evidence="5">
    <location>
        <begin position="125"/>
        <end position="219"/>
    </location>
</feature>
<dbReference type="SUPFAM" id="SSF57850">
    <property type="entry name" value="RING/U-box"/>
    <property type="match status" value="2"/>
</dbReference>
<accession>A0A0L0BTB8</accession>
<keyword evidence="1" id="KW-0863">Zinc-finger</keyword>
<organism evidence="6 7">
    <name type="scientific">Lucilia cuprina</name>
    <name type="common">Green bottle fly</name>
    <name type="synonym">Australian sheep blowfly</name>
    <dbReference type="NCBI Taxonomy" id="7375"/>
    <lineage>
        <taxon>Eukaryota</taxon>
        <taxon>Metazoa</taxon>
        <taxon>Ecdysozoa</taxon>
        <taxon>Arthropoda</taxon>
        <taxon>Hexapoda</taxon>
        <taxon>Insecta</taxon>
        <taxon>Pterygota</taxon>
        <taxon>Neoptera</taxon>
        <taxon>Endopterygota</taxon>
        <taxon>Diptera</taxon>
        <taxon>Brachycera</taxon>
        <taxon>Muscomorpha</taxon>
        <taxon>Oestroidea</taxon>
        <taxon>Calliphoridae</taxon>
        <taxon>Luciliinae</taxon>
        <taxon>Lucilia</taxon>
    </lineage>
</organism>
<gene>
    <name evidence="6" type="ORF">FF38_06948</name>
</gene>
<keyword evidence="7" id="KW-1185">Reference proteome</keyword>
<dbReference type="PANTHER" id="PTHR24007:SF7">
    <property type="entry name" value="BRCA1-ASSOCIATED PROTEIN"/>
    <property type="match status" value="1"/>
</dbReference>
<dbReference type="OrthoDB" id="21192at2759"/>